<proteinExistence type="predicted"/>
<dbReference type="AlphaFoldDB" id="A0AAF0A1K7"/>
<accession>A0AAF0A1K7</accession>
<evidence type="ECO:0000313" key="4">
    <source>
        <dbReference type="Proteomes" id="UP001164948"/>
    </source>
</evidence>
<keyword evidence="2" id="KW-0732">Signal</keyword>
<protein>
    <recommendedName>
        <fullName evidence="5">Phage protein</fullName>
    </recommendedName>
</protein>
<gene>
    <name evidence="3" type="ORF">MP619_04815</name>
</gene>
<feature type="chain" id="PRO_5042177078" description="Phage protein" evidence="2">
    <location>
        <begin position="20"/>
        <end position="64"/>
    </location>
</feature>
<sequence>MTIAFMSIMLCLVSVLSIALQSHYEPQITGLRAQLSRTQKQLKRASEDRARQTKRIAELTGNGG</sequence>
<dbReference type="EMBL" id="CP095081">
    <property type="protein sequence ID" value="WAI94174.1"/>
    <property type="molecule type" value="Genomic_DNA"/>
</dbReference>
<feature type="signal peptide" evidence="2">
    <location>
        <begin position="1"/>
        <end position="19"/>
    </location>
</feature>
<evidence type="ECO:0008006" key="5">
    <source>
        <dbReference type="Google" id="ProtNLM"/>
    </source>
</evidence>
<feature type="compositionally biased region" description="Basic and acidic residues" evidence="1">
    <location>
        <begin position="44"/>
        <end position="57"/>
    </location>
</feature>
<feature type="region of interest" description="Disordered" evidence="1">
    <location>
        <begin position="40"/>
        <end position="64"/>
    </location>
</feature>
<name>A0AAF0A1K7_STRDY</name>
<evidence type="ECO:0000256" key="2">
    <source>
        <dbReference type="SAM" id="SignalP"/>
    </source>
</evidence>
<organism evidence="3 4">
    <name type="scientific">Streptococcus dysgalactiae</name>
    <dbReference type="NCBI Taxonomy" id="1334"/>
    <lineage>
        <taxon>Bacteria</taxon>
        <taxon>Bacillati</taxon>
        <taxon>Bacillota</taxon>
        <taxon>Bacilli</taxon>
        <taxon>Lactobacillales</taxon>
        <taxon>Streptococcaceae</taxon>
        <taxon>Streptococcus</taxon>
    </lineage>
</organism>
<dbReference type="Proteomes" id="UP001164948">
    <property type="component" value="Chromosome"/>
</dbReference>
<dbReference type="RefSeq" id="WP_231112816.1">
    <property type="nucleotide sequence ID" value="NZ_CP095081.1"/>
</dbReference>
<reference evidence="3" key="1">
    <citation type="submission" date="2022-03" db="EMBL/GenBank/DDBJ databases">
        <title>Characterization and genomic analysis of a Streptococcus dysgalactiae associated with cultured channel catfish mortalities in China.</title>
        <authorList>
            <person name="Wang J."/>
            <person name="Geng Y."/>
        </authorList>
    </citation>
    <scope>NUCLEOTIDE SEQUENCE</scope>
    <source>
        <strain evidence="3">WJ001</strain>
    </source>
</reference>
<evidence type="ECO:0000313" key="3">
    <source>
        <dbReference type="EMBL" id="WAI94174.1"/>
    </source>
</evidence>
<evidence type="ECO:0000256" key="1">
    <source>
        <dbReference type="SAM" id="MobiDB-lite"/>
    </source>
</evidence>